<dbReference type="CDD" id="cd09989">
    <property type="entry name" value="Arginase"/>
    <property type="match status" value="1"/>
</dbReference>
<accession>A0A1D9G9Y8</accession>
<dbReference type="PANTHER" id="PTHR43782">
    <property type="entry name" value="ARGINASE"/>
    <property type="match status" value="1"/>
</dbReference>
<dbReference type="PROSITE" id="PS50222">
    <property type="entry name" value="EF_HAND_2"/>
    <property type="match status" value="3"/>
</dbReference>
<feature type="domain" description="EF-hand" evidence="10">
    <location>
        <begin position="116"/>
        <end position="151"/>
    </location>
</feature>
<dbReference type="SUPFAM" id="SSF47473">
    <property type="entry name" value="EF-hand"/>
    <property type="match status" value="1"/>
</dbReference>
<dbReference type="InterPro" id="IPR023696">
    <property type="entry name" value="Ureohydrolase_dom_sf"/>
</dbReference>
<evidence type="ECO:0000259" key="10">
    <source>
        <dbReference type="PROSITE" id="PS50222"/>
    </source>
</evidence>
<dbReference type="InterPro" id="IPR018247">
    <property type="entry name" value="EF_Hand_1_Ca_BS"/>
</dbReference>
<evidence type="ECO:0000256" key="9">
    <source>
        <dbReference type="PROSITE-ProRule" id="PRU00742"/>
    </source>
</evidence>
<dbReference type="AlphaFoldDB" id="A0A1D9G9Y8"/>
<name>A0A1D9G9Y8_MOOP1</name>
<evidence type="ECO:0000256" key="2">
    <source>
        <dbReference type="ARBA" id="ARBA00005098"/>
    </source>
</evidence>
<dbReference type="InterPro" id="IPR002048">
    <property type="entry name" value="EF_hand_dom"/>
</dbReference>
<feature type="domain" description="EF-hand" evidence="10">
    <location>
        <begin position="80"/>
        <end position="115"/>
    </location>
</feature>
<dbReference type="GO" id="GO:0005829">
    <property type="term" value="C:cytosol"/>
    <property type="evidence" value="ECO:0007669"/>
    <property type="project" value="TreeGrafter"/>
</dbReference>
<dbReference type="SUPFAM" id="SSF52768">
    <property type="entry name" value="Arginase/deacetylase"/>
    <property type="match status" value="1"/>
</dbReference>
<evidence type="ECO:0000256" key="3">
    <source>
        <dbReference type="ARBA" id="ARBA00012168"/>
    </source>
</evidence>
<keyword evidence="6" id="KW-0479">Metal-binding</keyword>
<dbReference type="GO" id="GO:0005509">
    <property type="term" value="F:calcium ion binding"/>
    <property type="evidence" value="ECO:0007669"/>
    <property type="project" value="InterPro"/>
</dbReference>
<comment type="cofactor">
    <cofactor evidence="1">
        <name>Mn(2+)</name>
        <dbReference type="ChEBI" id="CHEBI:29035"/>
    </cofactor>
</comment>
<dbReference type="PRINTS" id="PR00116">
    <property type="entry name" value="ARGINASE"/>
</dbReference>
<dbReference type="PANTHER" id="PTHR43782:SF3">
    <property type="entry name" value="ARGINASE"/>
    <property type="match status" value="1"/>
</dbReference>
<gene>
    <name evidence="11" type="ORF">BJP36_00225</name>
</gene>
<dbReference type="Proteomes" id="UP000176944">
    <property type="component" value="Chromosome"/>
</dbReference>
<dbReference type="GO" id="GO:0030145">
    <property type="term" value="F:manganese ion binding"/>
    <property type="evidence" value="ECO:0007669"/>
    <property type="project" value="TreeGrafter"/>
</dbReference>
<protein>
    <recommendedName>
        <fullName evidence="4">Arginase</fullName>
        <ecNumber evidence="3">3.5.3.1</ecNumber>
    </recommendedName>
</protein>
<dbReference type="CDD" id="cd00051">
    <property type="entry name" value="EFh"/>
    <property type="match status" value="2"/>
</dbReference>
<dbReference type="InterPro" id="IPR014033">
    <property type="entry name" value="Arginase"/>
</dbReference>
<keyword evidence="5" id="KW-0056">Arginine metabolism</keyword>
<dbReference type="Gene3D" id="3.40.800.10">
    <property type="entry name" value="Ureohydrolase domain"/>
    <property type="match status" value="1"/>
</dbReference>
<keyword evidence="8" id="KW-0464">Manganese</keyword>
<dbReference type="InterPro" id="IPR011992">
    <property type="entry name" value="EF-hand-dom_pair"/>
</dbReference>
<dbReference type="PROSITE" id="PS51409">
    <property type="entry name" value="ARGINASE_2"/>
    <property type="match status" value="1"/>
</dbReference>
<comment type="pathway">
    <text evidence="2">Nitrogen metabolism; urea cycle; L-ornithine and urea from L-arginine: step 1/1.</text>
</comment>
<evidence type="ECO:0000256" key="5">
    <source>
        <dbReference type="ARBA" id="ARBA00022503"/>
    </source>
</evidence>
<dbReference type="Pfam" id="PF00491">
    <property type="entry name" value="Arginase"/>
    <property type="match status" value="1"/>
</dbReference>
<dbReference type="Pfam" id="PF13405">
    <property type="entry name" value="EF-hand_6"/>
    <property type="match status" value="1"/>
</dbReference>
<dbReference type="EMBL" id="CP017708">
    <property type="protein sequence ID" value="AOY84438.2"/>
    <property type="molecule type" value="Genomic_DNA"/>
</dbReference>
<dbReference type="PROSITE" id="PS00018">
    <property type="entry name" value="EF_HAND_1"/>
    <property type="match status" value="3"/>
</dbReference>
<keyword evidence="7" id="KW-0378">Hydrolase</keyword>
<reference evidence="12" key="1">
    <citation type="submission" date="2016-10" db="EMBL/GenBank/DDBJ databases">
        <title>Comparative genomics uncovers the prolific and rare metabolic potential of the cyanobacterial genus Moorea.</title>
        <authorList>
            <person name="Leao T."/>
            <person name="Castelao G."/>
            <person name="Korobeynikov A."/>
            <person name="Monroe E.A."/>
            <person name="Podell S."/>
            <person name="Glukhov E."/>
            <person name="Allen E."/>
            <person name="Gerwick W.H."/>
            <person name="Gerwick L."/>
        </authorList>
    </citation>
    <scope>NUCLEOTIDE SEQUENCE [LARGE SCALE GENOMIC DNA]</scope>
    <source>
        <strain evidence="12">JHB</strain>
    </source>
</reference>
<comment type="similarity">
    <text evidence="9">Belongs to the arginase family.</text>
</comment>
<dbReference type="InterPro" id="IPR006035">
    <property type="entry name" value="Ureohydrolase"/>
</dbReference>
<organism evidence="11 12">
    <name type="scientific">Moorena producens (strain JHB)</name>
    <dbReference type="NCBI Taxonomy" id="1454205"/>
    <lineage>
        <taxon>Bacteria</taxon>
        <taxon>Bacillati</taxon>
        <taxon>Cyanobacteriota</taxon>
        <taxon>Cyanophyceae</taxon>
        <taxon>Coleofasciculales</taxon>
        <taxon>Coleofasciculaceae</taxon>
        <taxon>Moorena</taxon>
    </lineage>
</organism>
<dbReference type="GO" id="GO:0004053">
    <property type="term" value="F:arginase activity"/>
    <property type="evidence" value="ECO:0007669"/>
    <property type="project" value="UniProtKB-EC"/>
</dbReference>
<evidence type="ECO:0000256" key="1">
    <source>
        <dbReference type="ARBA" id="ARBA00001936"/>
    </source>
</evidence>
<proteinExistence type="inferred from homology"/>
<dbReference type="GO" id="GO:0006525">
    <property type="term" value="P:arginine metabolic process"/>
    <property type="evidence" value="ECO:0007669"/>
    <property type="project" value="UniProtKB-KW"/>
</dbReference>
<evidence type="ECO:0000313" key="12">
    <source>
        <dbReference type="Proteomes" id="UP000176944"/>
    </source>
</evidence>
<dbReference type="FunFam" id="1.10.238.10:FF:000001">
    <property type="entry name" value="Calmodulin 1"/>
    <property type="match status" value="1"/>
</dbReference>
<evidence type="ECO:0000256" key="4">
    <source>
        <dbReference type="ARBA" id="ARBA00018123"/>
    </source>
</evidence>
<dbReference type="Pfam" id="PF13499">
    <property type="entry name" value="EF-hand_7"/>
    <property type="match status" value="1"/>
</dbReference>
<evidence type="ECO:0000256" key="6">
    <source>
        <dbReference type="ARBA" id="ARBA00022723"/>
    </source>
</evidence>
<dbReference type="EC" id="3.5.3.1" evidence="3"/>
<evidence type="ECO:0000256" key="8">
    <source>
        <dbReference type="ARBA" id="ARBA00023211"/>
    </source>
</evidence>
<dbReference type="SMART" id="SM00054">
    <property type="entry name" value="EFh"/>
    <property type="match status" value="3"/>
</dbReference>
<sequence>MTITKAMSSQRYAEFEQVFQLFDANGDGFITRQEIIDALEVLGQGISLQDRTNLFNLLNTDDVVTRDAFMEWMVNRQDLDIRADLRQVFELIDVDGSGKLSIEEFTQIIRCFNTTVTDSEIATLVRKADLNEDGEIDFEEFIATQTYESGLKISIAGLRSFKKILLQYQKVAKFSSIALIEVDSELGAGTRGQSMGTAALREAAIQKQAARMHAENGVLSLDSLQVQTENWADALGHKHQYAKYIHKLYQVLSRTTDVVAQTLQEGLFPVVLGGDHSTAAGTIAGIKKAFPNHRLGVVWIDAHADIHSPYTTPSGNMHGMPLAMATATDNLAKQINDLDSDTVELWNLCQRLGLADSANFSIEDLVYVAVRDTEEAEDHLIETHQILNMTTEQVRTLGADVVAQRCLEKLKGVDLIYVTFDVDSMDSTICMGTGTPAPNGIFVKEACLLNETLVKDPRVCCWEICEINPLLDTLNTMVENSLGIFETVVDAIANRVEVTGKA</sequence>
<evidence type="ECO:0000256" key="7">
    <source>
        <dbReference type="ARBA" id="ARBA00022801"/>
    </source>
</evidence>
<feature type="domain" description="EF-hand" evidence="10">
    <location>
        <begin position="10"/>
        <end position="45"/>
    </location>
</feature>
<dbReference type="Gene3D" id="1.10.238.10">
    <property type="entry name" value="EF-hand"/>
    <property type="match status" value="2"/>
</dbReference>
<evidence type="ECO:0000313" key="11">
    <source>
        <dbReference type="EMBL" id="AOY84438.2"/>
    </source>
</evidence>